<evidence type="ECO:0000256" key="6">
    <source>
        <dbReference type="SAM" id="MobiDB-lite"/>
    </source>
</evidence>
<keyword evidence="3 7" id="KW-0812">Transmembrane</keyword>
<reference evidence="9 10" key="1">
    <citation type="journal article" date="2023" name="PLoS ONE">
        <title>Cytospora paraplurivora sp. nov. isolated from orchards with fruit tree decline syndrome in Ontario, Canada.</title>
        <authorList>
            <person name="Ilyukhin E."/>
            <person name="Nguyen H.D.T."/>
            <person name="Castle A.J."/>
            <person name="Ellouze W."/>
        </authorList>
    </citation>
    <scope>NUCLEOTIDE SEQUENCE [LARGE SCALE GENOMIC DNA]</scope>
    <source>
        <strain evidence="9 10">FDS-564</strain>
    </source>
</reference>
<keyword evidence="4 7" id="KW-1133">Transmembrane helix</keyword>
<dbReference type="GO" id="GO:0016020">
    <property type="term" value="C:membrane"/>
    <property type="evidence" value="ECO:0007669"/>
    <property type="project" value="UniProtKB-SubCell"/>
</dbReference>
<organism evidence="9 10">
    <name type="scientific">Cytospora paraplurivora</name>
    <dbReference type="NCBI Taxonomy" id="2898453"/>
    <lineage>
        <taxon>Eukaryota</taxon>
        <taxon>Fungi</taxon>
        <taxon>Dikarya</taxon>
        <taxon>Ascomycota</taxon>
        <taxon>Pezizomycotina</taxon>
        <taxon>Sordariomycetes</taxon>
        <taxon>Sordariomycetidae</taxon>
        <taxon>Diaporthales</taxon>
        <taxon>Cytosporaceae</taxon>
        <taxon>Cytospora</taxon>
    </lineage>
</organism>
<feature type="region of interest" description="Disordered" evidence="6">
    <location>
        <begin position="453"/>
        <end position="472"/>
    </location>
</feature>
<dbReference type="PANTHER" id="PTHR22950:SF694">
    <property type="entry name" value="AMINO ACID PERMEASE, PUTATIVE-RELATED"/>
    <property type="match status" value="1"/>
</dbReference>
<name>A0AAN9YFM8_9PEZI</name>
<feature type="domain" description="Amino acid transporter transmembrane" evidence="8">
    <location>
        <begin position="46"/>
        <end position="441"/>
    </location>
</feature>
<evidence type="ECO:0000256" key="7">
    <source>
        <dbReference type="SAM" id="Phobius"/>
    </source>
</evidence>
<dbReference type="InterPro" id="IPR013057">
    <property type="entry name" value="AA_transpt_TM"/>
</dbReference>
<gene>
    <name evidence="9" type="ORF">SLS53_005029</name>
</gene>
<dbReference type="PANTHER" id="PTHR22950">
    <property type="entry name" value="AMINO ACID TRANSPORTER"/>
    <property type="match status" value="1"/>
</dbReference>
<evidence type="ECO:0000256" key="3">
    <source>
        <dbReference type="ARBA" id="ARBA00022692"/>
    </source>
</evidence>
<dbReference type="Pfam" id="PF01490">
    <property type="entry name" value="Aa_trans"/>
    <property type="match status" value="1"/>
</dbReference>
<keyword evidence="10" id="KW-1185">Reference proteome</keyword>
<comment type="subcellular location">
    <subcellularLocation>
        <location evidence="1">Membrane</location>
        <topology evidence="1">Multi-pass membrane protein</topology>
    </subcellularLocation>
</comment>
<evidence type="ECO:0000259" key="8">
    <source>
        <dbReference type="Pfam" id="PF01490"/>
    </source>
</evidence>
<dbReference type="Proteomes" id="UP001320245">
    <property type="component" value="Unassembled WGS sequence"/>
</dbReference>
<dbReference type="EMBL" id="JAJSPL020000018">
    <property type="protein sequence ID" value="KAK7740966.1"/>
    <property type="molecule type" value="Genomic_DNA"/>
</dbReference>
<feature type="transmembrane region" description="Helical" evidence="7">
    <location>
        <begin position="350"/>
        <end position="370"/>
    </location>
</feature>
<evidence type="ECO:0000313" key="9">
    <source>
        <dbReference type="EMBL" id="KAK7740966.1"/>
    </source>
</evidence>
<evidence type="ECO:0000256" key="5">
    <source>
        <dbReference type="ARBA" id="ARBA00023136"/>
    </source>
</evidence>
<dbReference type="AlphaFoldDB" id="A0AAN9YFM8"/>
<evidence type="ECO:0000313" key="10">
    <source>
        <dbReference type="Proteomes" id="UP001320245"/>
    </source>
</evidence>
<feature type="transmembrane region" description="Helical" evidence="7">
    <location>
        <begin position="227"/>
        <end position="256"/>
    </location>
</feature>
<keyword evidence="5 7" id="KW-0472">Membrane</keyword>
<sequence>MGRSEKTEDITPVPRSSGSIDAGKTEVVDDAFEVFKRGEGTVDFRTVGWIHASVIFLKTIFATGVLTIPSAMYVLGAFPGAVNVLGWQALNTYCAIIQGNFRNRHAGCHSIADMAYVVGGSWLKEVVGVFFLVTYAIVGASGIVGASTALNALSDHAICTNYFTLVCMFAVFILSSARTFEKIAWLTWAGFISVYVAVIIVVVGVTTLDRPAAAPQTGDFDLGYHAIAHPTFIAAITSVATIFCSGAGTSAFLPVISEMKKPRDYNKAVYLCMSIVTASYLAFSLVVYRWCGKWVASPSLGSAGPTLKKVSYGIGLLGLLVSACLYIHVAAKYLFVRILRNSVHLQKNSVVHWSVWLSCTFTMSAIGFLIGSGIPIFNYLLALAGSLTFAPLALGLPGYLWLYDHQHYRRGTAIQAIVYWLNWLMILLAVFLTIGGTYGVVKQIIDAYADGEGSSGANRSPGTQQATPTSKN</sequence>
<feature type="transmembrane region" description="Helical" evidence="7">
    <location>
        <begin position="310"/>
        <end position="329"/>
    </location>
</feature>
<dbReference type="GO" id="GO:0015179">
    <property type="term" value="F:L-amino acid transmembrane transporter activity"/>
    <property type="evidence" value="ECO:0007669"/>
    <property type="project" value="TreeGrafter"/>
</dbReference>
<comment type="caution">
    <text evidence="9">The sequence shown here is derived from an EMBL/GenBank/DDBJ whole genome shotgun (WGS) entry which is preliminary data.</text>
</comment>
<proteinExistence type="inferred from homology"/>
<feature type="transmembrane region" description="Helical" evidence="7">
    <location>
        <begin position="126"/>
        <end position="147"/>
    </location>
</feature>
<comment type="similarity">
    <text evidence="2">Belongs to the amino acid/polyamine transporter 2 family.</text>
</comment>
<feature type="region of interest" description="Disordered" evidence="6">
    <location>
        <begin position="1"/>
        <end position="21"/>
    </location>
</feature>
<protein>
    <recommendedName>
        <fullName evidence="8">Amino acid transporter transmembrane domain-containing protein</fullName>
    </recommendedName>
</protein>
<dbReference type="FunFam" id="1.20.1740.10:FF:000039">
    <property type="entry name" value="Neutral amino acid transporter (Eurofung)"/>
    <property type="match status" value="1"/>
</dbReference>
<evidence type="ECO:0000256" key="2">
    <source>
        <dbReference type="ARBA" id="ARBA00008066"/>
    </source>
</evidence>
<feature type="transmembrane region" description="Helical" evidence="7">
    <location>
        <begin position="376"/>
        <end position="402"/>
    </location>
</feature>
<feature type="transmembrane region" description="Helical" evidence="7">
    <location>
        <begin position="186"/>
        <end position="207"/>
    </location>
</feature>
<feature type="transmembrane region" description="Helical" evidence="7">
    <location>
        <begin position="414"/>
        <end position="434"/>
    </location>
</feature>
<evidence type="ECO:0000256" key="4">
    <source>
        <dbReference type="ARBA" id="ARBA00022989"/>
    </source>
</evidence>
<feature type="transmembrane region" description="Helical" evidence="7">
    <location>
        <begin position="268"/>
        <end position="290"/>
    </location>
</feature>
<feature type="compositionally biased region" description="Polar residues" evidence="6">
    <location>
        <begin position="455"/>
        <end position="472"/>
    </location>
</feature>
<feature type="transmembrane region" description="Helical" evidence="7">
    <location>
        <begin position="153"/>
        <end position="174"/>
    </location>
</feature>
<evidence type="ECO:0000256" key="1">
    <source>
        <dbReference type="ARBA" id="ARBA00004141"/>
    </source>
</evidence>
<accession>A0AAN9YFM8</accession>